<dbReference type="InterPro" id="IPR023193">
    <property type="entry name" value="EPSP_synthase_CS"/>
</dbReference>
<evidence type="ECO:0000256" key="4">
    <source>
        <dbReference type="ARBA" id="ARBA00022679"/>
    </source>
</evidence>
<keyword evidence="5 7" id="KW-0057">Aromatic amino acid biosynthesis</keyword>
<comment type="subunit">
    <text evidence="7">Monomer.</text>
</comment>
<evidence type="ECO:0000313" key="10">
    <source>
        <dbReference type="Proteomes" id="UP000617951"/>
    </source>
</evidence>
<dbReference type="InterPro" id="IPR001986">
    <property type="entry name" value="Enolpyruvate_Tfrase_dom"/>
</dbReference>
<feature type="binding site" evidence="7">
    <location>
        <position position="159"/>
    </location>
    <ligand>
        <name>3-phosphoshikimate</name>
        <dbReference type="ChEBI" id="CHEBI:145989"/>
    </ligand>
</feature>
<dbReference type="EC" id="2.5.1.19" evidence="7"/>
<feature type="binding site" evidence="7">
    <location>
        <position position="157"/>
    </location>
    <ligand>
        <name>3-phosphoshikimate</name>
        <dbReference type="ChEBI" id="CHEBI:145989"/>
    </ligand>
</feature>
<evidence type="ECO:0000256" key="5">
    <source>
        <dbReference type="ARBA" id="ARBA00023141"/>
    </source>
</evidence>
<comment type="catalytic activity">
    <reaction evidence="6">
        <text>3-phosphoshikimate + phosphoenolpyruvate = 5-O-(1-carboxyvinyl)-3-phosphoshikimate + phosphate</text>
        <dbReference type="Rhea" id="RHEA:21256"/>
        <dbReference type="ChEBI" id="CHEBI:43474"/>
        <dbReference type="ChEBI" id="CHEBI:57701"/>
        <dbReference type="ChEBI" id="CHEBI:58702"/>
        <dbReference type="ChEBI" id="CHEBI:145989"/>
        <dbReference type="EC" id="2.5.1.19"/>
    </reaction>
    <physiologicalReaction direction="left-to-right" evidence="6">
        <dbReference type="Rhea" id="RHEA:21257"/>
    </physiologicalReaction>
</comment>
<comment type="pathway">
    <text evidence="1 7">Metabolic intermediate biosynthesis; chorismate biosynthesis; chorismate from D-erythrose 4-phosphate and phosphoenolpyruvate: step 6/7.</text>
</comment>
<dbReference type="InterPro" id="IPR013792">
    <property type="entry name" value="RNA3'P_cycl/enolpyr_Trfase_a/b"/>
</dbReference>
<feature type="binding site" evidence="7">
    <location>
        <position position="372"/>
    </location>
    <ligand>
        <name>phosphoenolpyruvate</name>
        <dbReference type="ChEBI" id="CHEBI:58702"/>
    </ligand>
</feature>
<feature type="domain" description="Enolpyruvate transferase" evidence="8">
    <location>
        <begin position="7"/>
        <end position="406"/>
    </location>
</feature>
<feature type="binding site" evidence="7">
    <location>
        <position position="299"/>
    </location>
    <ligand>
        <name>3-phosphoshikimate</name>
        <dbReference type="ChEBI" id="CHEBI:145989"/>
    </ligand>
</feature>
<name>A0A926DIR4_9FIRM</name>
<comment type="similarity">
    <text evidence="2 7">Belongs to the EPSP synthase family.</text>
</comment>
<evidence type="ECO:0000256" key="3">
    <source>
        <dbReference type="ARBA" id="ARBA00022605"/>
    </source>
</evidence>
<feature type="binding site" evidence="7">
    <location>
        <position position="185"/>
    </location>
    <ligand>
        <name>3-phosphoshikimate</name>
        <dbReference type="ChEBI" id="CHEBI:145989"/>
    </ligand>
</feature>
<keyword evidence="4 7" id="KW-0808">Transferase</keyword>
<feature type="binding site" evidence="7">
    <location>
        <position position="20"/>
    </location>
    <ligand>
        <name>3-phosphoshikimate</name>
        <dbReference type="ChEBI" id="CHEBI:145989"/>
    </ligand>
</feature>
<dbReference type="HAMAP" id="MF_00210">
    <property type="entry name" value="EPSP_synth"/>
    <property type="match status" value="1"/>
</dbReference>
<dbReference type="PANTHER" id="PTHR21090:SF5">
    <property type="entry name" value="PENTAFUNCTIONAL AROM POLYPEPTIDE"/>
    <property type="match status" value="1"/>
</dbReference>
<feature type="binding site" evidence="7">
    <location>
        <position position="330"/>
    </location>
    <ligand>
        <name>phosphoenolpyruvate</name>
        <dbReference type="ChEBI" id="CHEBI:58702"/>
    </ligand>
</feature>
<comment type="caution">
    <text evidence="9">The sequence shown here is derived from an EMBL/GenBank/DDBJ whole genome shotgun (WGS) entry which is preliminary data.</text>
</comment>
<feature type="binding site" evidence="7">
    <location>
        <position position="91"/>
    </location>
    <ligand>
        <name>phosphoenolpyruvate</name>
        <dbReference type="ChEBI" id="CHEBI:58702"/>
    </ligand>
</feature>
<dbReference type="NCBIfam" id="TIGR01356">
    <property type="entry name" value="aroA"/>
    <property type="match status" value="1"/>
</dbReference>
<accession>A0A926DIR4</accession>
<keyword evidence="3 7" id="KW-0028">Amino-acid biosynthesis</keyword>
<evidence type="ECO:0000256" key="1">
    <source>
        <dbReference type="ARBA" id="ARBA00004811"/>
    </source>
</evidence>
<comment type="function">
    <text evidence="7">Catalyzes the transfer of the enolpyruvyl moiety of phosphoenolpyruvate (PEP) to the 5-hydroxyl of shikimate-3-phosphate (S3P) to produce enolpyruvyl shikimate-3-phosphate and inorganic phosphate.</text>
</comment>
<dbReference type="GO" id="GO:0008652">
    <property type="term" value="P:amino acid biosynthetic process"/>
    <property type="evidence" value="ECO:0007669"/>
    <property type="project" value="UniProtKB-KW"/>
</dbReference>
<comment type="subcellular location">
    <subcellularLocation>
        <location evidence="7">Cytoplasm</location>
    </subcellularLocation>
</comment>
<dbReference type="PANTHER" id="PTHR21090">
    <property type="entry name" value="AROM/DEHYDROQUINATE SYNTHASE"/>
    <property type="match status" value="1"/>
</dbReference>
<gene>
    <name evidence="7 9" type="primary">aroA</name>
    <name evidence="9" type="ORF">H8693_07835</name>
</gene>
<feature type="binding site" evidence="7">
    <location>
        <position position="21"/>
    </location>
    <ligand>
        <name>3-phosphoshikimate</name>
        <dbReference type="ChEBI" id="CHEBI:145989"/>
    </ligand>
</feature>
<feature type="binding site" evidence="7">
    <location>
        <position position="119"/>
    </location>
    <ligand>
        <name>phosphoenolpyruvate</name>
        <dbReference type="ChEBI" id="CHEBI:58702"/>
    </ligand>
</feature>
<dbReference type="InterPro" id="IPR036968">
    <property type="entry name" value="Enolpyruvate_Tfrase_sf"/>
</dbReference>
<dbReference type="AlphaFoldDB" id="A0A926DIR4"/>
<dbReference type="Pfam" id="PF00275">
    <property type="entry name" value="EPSP_synthase"/>
    <property type="match status" value="1"/>
</dbReference>
<keyword evidence="10" id="KW-1185">Reference proteome</keyword>
<feature type="binding site" evidence="7">
    <location>
        <position position="398"/>
    </location>
    <ligand>
        <name>phosphoenolpyruvate</name>
        <dbReference type="ChEBI" id="CHEBI:58702"/>
    </ligand>
</feature>
<dbReference type="GO" id="GO:0009073">
    <property type="term" value="P:aromatic amino acid family biosynthetic process"/>
    <property type="evidence" value="ECO:0007669"/>
    <property type="project" value="UniProtKB-KW"/>
</dbReference>
<dbReference type="SUPFAM" id="SSF55205">
    <property type="entry name" value="EPT/RTPC-like"/>
    <property type="match status" value="1"/>
</dbReference>
<dbReference type="GO" id="GO:0009423">
    <property type="term" value="P:chorismate biosynthetic process"/>
    <property type="evidence" value="ECO:0007669"/>
    <property type="project" value="UniProtKB-UniRule"/>
</dbReference>
<reference evidence="9" key="1">
    <citation type="submission" date="2020-08" db="EMBL/GenBank/DDBJ databases">
        <title>Genome public.</title>
        <authorList>
            <person name="Liu C."/>
            <person name="Sun Q."/>
        </authorList>
    </citation>
    <scope>NUCLEOTIDE SEQUENCE</scope>
    <source>
        <strain evidence="9">NSJ-63</strain>
    </source>
</reference>
<dbReference type="InterPro" id="IPR006264">
    <property type="entry name" value="EPSP_synthase"/>
</dbReference>
<proteinExistence type="inferred from homology"/>
<dbReference type="GO" id="GO:0005737">
    <property type="term" value="C:cytoplasm"/>
    <property type="evidence" value="ECO:0007669"/>
    <property type="project" value="UniProtKB-SubCell"/>
</dbReference>
<dbReference type="CDD" id="cd01556">
    <property type="entry name" value="EPSP_synthase"/>
    <property type="match status" value="1"/>
</dbReference>
<dbReference type="Proteomes" id="UP000617951">
    <property type="component" value="Unassembled WGS sequence"/>
</dbReference>
<feature type="active site" description="Proton acceptor" evidence="7">
    <location>
        <position position="299"/>
    </location>
</feature>
<comment type="caution">
    <text evidence="7">Lacks conserved residue(s) required for the propagation of feature annotation.</text>
</comment>
<keyword evidence="7" id="KW-0963">Cytoplasm</keyword>
<feature type="binding site" evidence="7">
    <location>
        <position position="20"/>
    </location>
    <ligand>
        <name>phosphoenolpyruvate</name>
        <dbReference type="ChEBI" id="CHEBI:58702"/>
    </ligand>
</feature>
<evidence type="ECO:0000256" key="7">
    <source>
        <dbReference type="HAMAP-Rule" id="MF_00210"/>
    </source>
</evidence>
<feature type="binding site" evidence="7">
    <location>
        <position position="158"/>
    </location>
    <ligand>
        <name>3-phosphoshikimate</name>
        <dbReference type="ChEBI" id="CHEBI:145989"/>
    </ligand>
</feature>
<protein>
    <recommendedName>
        <fullName evidence="7">3-phosphoshikimate 1-carboxyvinyltransferase</fullName>
        <ecNumber evidence="7">2.5.1.19</ecNumber>
    </recommendedName>
    <alternativeName>
        <fullName evidence="7">5-enolpyruvylshikimate-3-phosphate synthase</fullName>
        <shortName evidence="7">EPSP synthase</shortName>
        <shortName evidence="7">EPSPS</shortName>
    </alternativeName>
</protein>
<feature type="binding site" evidence="7">
    <location>
        <position position="25"/>
    </location>
    <ligand>
        <name>3-phosphoshikimate</name>
        <dbReference type="ChEBI" id="CHEBI:145989"/>
    </ligand>
</feature>
<evidence type="ECO:0000259" key="8">
    <source>
        <dbReference type="Pfam" id="PF00275"/>
    </source>
</evidence>
<feature type="binding site" evidence="7">
    <location>
        <position position="326"/>
    </location>
    <ligand>
        <name>3-phosphoshikimate</name>
        <dbReference type="ChEBI" id="CHEBI:145989"/>
    </ligand>
</feature>
<dbReference type="Gene3D" id="3.65.10.10">
    <property type="entry name" value="Enolpyruvate transferase domain"/>
    <property type="match status" value="2"/>
</dbReference>
<evidence type="ECO:0000313" key="9">
    <source>
        <dbReference type="EMBL" id="MBC8538843.1"/>
    </source>
</evidence>
<organism evidence="9 10">
    <name type="scientific">Guopingia tenuis</name>
    <dbReference type="NCBI Taxonomy" id="2763656"/>
    <lineage>
        <taxon>Bacteria</taxon>
        <taxon>Bacillati</taxon>
        <taxon>Bacillota</taxon>
        <taxon>Clostridia</taxon>
        <taxon>Christensenellales</taxon>
        <taxon>Christensenellaceae</taxon>
        <taxon>Guopingia</taxon>
    </lineage>
</organism>
<dbReference type="PIRSF" id="PIRSF000505">
    <property type="entry name" value="EPSPS"/>
    <property type="match status" value="1"/>
</dbReference>
<dbReference type="RefSeq" id="WP_249280517.1">
    <property type="nucleotide sequence ID" value="NZ_JACRSS010000003.1"/>
</dbReference>
<sequence>MSRMRVSGRLSGKVEAMPSKSMAHRAVLCAALSGGESRISHIAFSRDIQATIACAKALGLADFSFAGDKLRVIGRPRTVAEEALLPCGESGSTLRFFLPLSCLLAKKARFVCEGRLAERPLEPLKSLLMEKGVAWPGSHEVSGRPAAGTFEIAGNVSSQFISGLLFALPLLEGDSVIRLTTPLESAGYVELTRQMQAAFGVRSEWKSERELLVPGNQTYRPSDVRVEGDYSHAAFFAVAGQIGGEIAVSGLLPDSRQGDKAVLEILARMGGNIEIQGETVFSRPSLLSGTVIDAAQIPDLVPILAVAGAAAKGETRIVHAQRLRIKESDRLAATAAELAKMGAEIEETLDGLVIRGGRPLHGAEIDSHNDHRIAMAAAVAAGLAAGETVIGGAECVAKSAPQFWEEFRSLGGNAVEQ</sequence>
<evidence type="ECO:0000256" key="6">
    <source>
        <dbReference type="ARBA" id="ARBA00044633"/>
    </source>
</evidence>
<dbReference type="EMBL" id="JACRSS010000003">
    <property type="protein sequence ID" value="MBC8538843.1"/>
    <property type="molecule type" value="Genomic_DNA"/>
</dbReference>
<dbReference type="GO" id="GO:0003866">
    <property type="term" value="F:3-phosphoshikimate 1-carboxyvinyltransferase activity"/>
    <property type="evidence" value="ECO:0007669"/>
    <property type="project" value="UniProtKB-UniRule"/>
</dbReference>
<dbReference type="PROSITE" id="PS00885">
    <property type="entry name" value="EPSP_SYNTHASE_2"/>
    <property type="match status" value="1"/>
</dbReference>
<evidence type="ECO:0000256" key="2">
    <source>
        <dbReference type="ARBA" id="ARBA00009948"/>
    </source>
</evidence>
<feature type="binding site" evidence="7">
    <location>
        <position position="159"/>
    </location>
    <ligand>
        <name>phosphoenolpyruvate</name>
        <dbReference type="ChEBI" id="CHEBI:58702"/>
    </ligand>
</feature>